<dbReference type="InterPro" id="IPR000073">
    <property type="entry name" value="AB_hydrolase_1"/>
</dbReference>
<keyword evidence="3" id="KW-1185">Reference proteome</keyword>
<dbReference type="Pfam" id="PF00561">
    <property type="entry name" value="Abhydrolase_1"/>
    <property type="match status" value="1"/>
</dbReference>
<dbReference type="Gene3D" id="3.40.50.1820">
    <property type="entry name" value="alpha/beta hydrolase"/>
    <property type="match status" value="1"/>
</dbReference>
<gene>
    <name evidence="2" type="ORF">SY85_10310</name>
</gene>
<sequence>MVQLANNPEHPTIVFLHDSLGSVELWRTFPKTLGELTQCNVFVYDRQGYGKSSPFTVNSRDNDYLEIEADRLHQLIEQCGLQRVILFGHSDGGSIALIAAAKYPSFILGVITEGAHIFVEEITLEGIREAVTAYQTTDLKERLQKYHGEKTEAVFNAWAATWLNDTFRSWNMEQFLPKIHCPVLVIQGEKDEFGSLDQVNGIVKQVSGVVSSLIIPAVGHTPHKEAKEIVLEHSAGFIGTLV</sequence>
<name>A0A172U221_9BACT</name>
<dbReference type="GO" id="GO:0016787">
    <property type="term" value="F:hydrolase activity"/>
    <property type="evidence" value="ECO:0007669"/>
    <property type="project" value="UniProtKB-KW"/>
</dbReference>
<dbReference type="EMBL" id="CP011390">
    <property type="protein sequence ID" value="ANE53409.1"/>
    <property type="molecule type" value="Genomic_DNA"/>
</dbReference>
<evidence type="ECO:0000259" key="1">
    <source>
        <dbReference type="Pfam" id="PF00561"/>
    </source>
</evidence>
<reference evidence="3" key="1">
    <citation type="submission" date="2015-01" db="EMBL/GenBank/DDBJ databases">
        <title>Flavisolibacter sp./LCS9/ whole genome sequencing.</title>
        <authorList>
            <person name="Kim M.K."/>
            <person name="Srinivasan S."/>
            <person name="Lee J.-J."/>
        </authorList>
    </citation>
    <scope>NUCLEOTIDE SEQUENCE [LARGE SCALE GENOMIC DNA]</scope>
    <source>
        <strain evidence="3">LCS9</strain>
    </source>
</reference>
<dbReference type="PANTHER" id="PTHR43689">
    <property type="entry name" value="HYDROLASE"/>
    <property type="match status" value="1"/>
</dbReference>
<dbReference type="SUPFAM" id="SSF53474">
    <property type="entry name" value="alpha/beta-Hydrolases"/>
    <property type="match status" value="1"/>
</dbReference>
<protein>
    <submittedName>
        <fullName evidence="2">Alpha/beta hydrolase</fullName>
    </submittedName>
</protein>
<feature type="domain" description="AB hydrolase-1" evidence="1">
    <location>
        <begin position="11"/>
        <end position="164"/>
    </location>
</feature>
<dbReference type="Proteomes" id="UP000077177">
    <property type="component" value="Chromosome"/>
</dbReference>
<dbReference type="AlphaFoldDB" id="A0A172U221"/>
<organism evidence="2 3">
    <name type="scientific">Flavisolibacter tropicus</name>
    <dbReference type="NCBI Taxonomy" id="1492898"/>
    <lineage>
        <taxon>Bacteria</taxon>
        <taxon>Pseudomonadati</taxon>
        <taxon>Bacteroidota</taxon>
        <taxon>Chitinophagia</taxon>
        <taxon>Chitinophagales</taxon>
        <taxon>Chitinophagaceae</taxon>
        <taxon>Flavisolibacter</taxon>
    </lineage>
</organism>
<keyword evidence="2" id="KW-0378">Hydrolase</keyword>
<reference evidence="2 3" key="2">
    <citation type="journal article" date="2016" name="Int. J. Syst. Evol. Microbiol.">
        <title>Flavisolibacter tropicus sp. nov., isolated from tropical soil.</title>
        <authorList>
            <person name="Lee J.J."/>
            <person name="Kang M.S."/>
            <person name="Kim G.S."/>
            <person name="Lee C.S."/>
            <person name="Lim S."/>
            <person name="Lee J."/>
            <person name="Roh S.H."/>
            <person name="Kang H."/>
            <person name="Ha J.M."/>
            <person name="Bae S."/>
            <person name="Jung H.Y."/>
            <person name="Kim M.K."/>
        </authorList>
    </citation>
    <scope>NUCLEOTIDE SEQUENCE [LARGE SCALE GENOMIC DNA]</scope>
    <source>
        <strain evidence="2 3">LCS9</strain>
    </source>
</reference>
<dbReference type="PANTHER" id="PTHR43689:SF8">
    <property type="entry name" value="ALPHA_BETA-HYDROLASES SUPERFAMILY PROTEIN"/>
    <property type="match status" value="1"/>
</dbReference>
<dbReference type="InterPro" id="IPR029058">
    <property type="entry name" value="AB_hydrolase_fold"/>
</dbReference>
<evidence type="ECO:0000313" key="3">
    <source>
        <dbReference type="Proteomes" id="UP000077177"/>
    </source>
</evidence>
<dbReference type="PATRIC" id="fig|1492898.3.peg.2216"/>
<dbReference type="KEGG" id="fla:SY85_10310"/>
<evidence type="ECO:0000313" key="2">
    <source>
        <dbReference type="EMBL" id="ANE53409.1"/>
    </source>
</evidence>
<accession>A0A172U221</accession>
<proteinExistence type="predicted"/>